<evidence type="ECO:0000313" key="2">
    <source>
        <dbReference type="EMBL" id="TLS35747.1"/>
    </source>
</evidence>
<dbReference type="PANTHER" id="PTHR33121">
    <property type="entry name" value="CYCLIC DI-GMP PHOSPHODIESTERASE PDEF"/>
    <property type="match status" value="1"/>
</dbReference>
<reference evidence="2 3" key="1">
    <citation type="submission" date="2019-04" db="EMBL/GenBank/DDBJ databases">
        <title>Bacillus caeni sp. nov., a bacterium isolated from mangrove sediment.</title>
        <authorList>
            <person name="Huang H."/>
            <person name="Mo K."/>
            <person name="Hu Y."/>
        </authorList>
    </citation>
    <scope>NUCLEOTIDE SEQUENCE [LARGE SCALE GENOMIC DNA]</scope>
    <source>
        <strain evidence="2 3">HB172195</strain>
    </source>
</reference>
<dbReference type="EMBL" id="SWLG01000017">
    <property type="protein sequence ID" value="TLS35747.1"/>
    <property type="molecule type" value="Genomic_DNA"/>
</dbReference>
<dbReference type="Pfam" id="PF10388">
    <property type="entry name" value="YkuI_C"/>
    <property type="match status" value="1"/>
</dbReference>
<dbReference type="SMART" id="SM00052">
    <property type="entry name" value="EAL"/>
    <property type="match status" value="1"/>
</dbReference>
<dbReference type="SUPFAM" id="SSF103190">
    <property type="entry name" value="Sensory domain-like"/>
    <property type="match status" value="1"/>
</dbReference>
<dbReference type="PANTHER" id="PTHR33121:SF82">
    <property type="entry name" value="SIGNAL TRANSDUCTION PROTEIN CONTAINING A EAL DOMAIN"/>
    <property type="match status" value="1"/>
</dbReference>
<dbReference type="InterPro" id="IPR018842">
    <property type="entry name" value="YkuI_C"/>
</dbReference>
<proteinExistence type="predicted"/>
<dbReference type="RefSeq" id="WP_138128524.1">
    <property type="nucleotide sequence ID" value="NZ_SWLG01000017.1"/>
</dbReference>
<sequence length="405" mass="46881">MDALDILTKKDHILPFFQPIISADTQTVIGYEVLGRIETESGYQSLAGFFQDRSIPEEYISEVDEHIRTRALQYFVKNKRPELIFFNSNANVLLHDHGESFISSLQSFTSIGLPYHRIVLEVAESDFEGDFSRLSHLLAYIQSLGVQIAIDDIGNGASNLDRIAHLNPDIIKVELTALKDQSMSPESREVLYSLSMLARKIGATLLFEGIESEAQLKYAWENGGRYYQGFFLSDPNSELIDPHHCKAKMKHEFQKFVTHERQKLKGLFQLSERLNERLGSILKRLKHYNDNDAILRETVHVMSDVCFRAYICDAYGVQHSANALKNENGEWILQKEYKGNNWSWRPYFLENIVRMSHEQKGILSDLYSDIEINELIRTYSYPINQDYYLFIDIPYGFLYDQEGLF</sequence>
<dbReference type="SUPFAM" id="SSF141868">
    <property type="entry name" value="EAL domain-like"/>
    <property type="match status" value="1"/>
</dbReference>
<evidence type="ECO:0000313" key="3">
    <source>
        <dbReference type="Proteomes" id="UP000308230"/>
    </source>
</evidence>
<dbReference type="Proteomes" id="UP000308230">
    <property type="component" value="Unassembled WGS sequence"/>
</dbReference>
<comment type="caution">
    <text evidence="2">The sequence shown here is derived from an EMBL/GenBank/DDBJ whole genome shotgun (WGS) entry which is preliminary data.</text>
</comment>
<dbReference type="OrthoDB" id="1673646at2"/>
<keyword evidence="3" id="KW-1185">Reference proteome</keyword>
<dbReference type="Gene3D" id="1.20.5.170">
    <property type="match status" value="1"/>
</dbReference>
<dbReference type="InterPro" id="IPR001633">
    <property type="entry name" value="EAL_dom"/>
</dbReference>
<dbReference type="GO" id="GO:0071111">
    <property type="term" value="F:cyclic-guanylate-specific phosphodiesterase activity"/>
    <property type="evidence" value="ECO:0007669"/>
    <property type="project" value="InterPro"/>
</dbReference>
<protein>
    <submittedName>
        <fullName evidence="2">EAL domain-containing protein</fullName>
    </submittedName>
</protein>
<organism evidence="2 3">
    <name type="scientific">Exobacillus caeni</name>
    <dbReference type="NCBI Taxonomy" id="2574798"/>
    <lineage>
        <taxon>Bacteria</taxon>
        <taxon>Bacillati</taxon>
        <taxon>Bacillota</taxon>
        <taxon>Bacilli</taxon>
        <taxon>Bacillales</taxon>
        <taxon>Guptibacillaceae</taxon>
        <taxon>Exobacillus</taxon>
    </lineage>
</organism>
<name>A0A5R9EXD7_9BACL</name>
<dbReference type="CDD" id="cd01948">
    <property type="entry name" value="EAL"/>
    <property type="match status" value="1"/>
</dbReference>
<dbReference type="Gene3D" id="3.20.20.450">
    <property type="entry name" value="EAL domain"/>
    <property type="match status" value="1"/>
</dbReference>
<feature type="domain" description="EAL" evidence="1">
    <location>
        <begin position="1"/>
        <end position="249"/>
    </location>
</feature>
<dbReference type="InterPro" id="IPR035919">
    <property type="entry name" value="EAL_sf"/>
</dbReference>
<dbReference type="InterPro" id="IPR050706">
    <property type="entry name" value="Cyclic-di-GMP_PDE-like"/>
</dbReference>
<dbReference type="AlphaFoldDB" id="A0A5R9EXD7"/>
<evidence type="ECO:0000259" key="1">
    <source>
        <dbReference type="PROSITE" id="PS50883"/>
    </source>
</evidence>
<dbReference type="PROSITE" id="PS50883">
    <property type="entry name" value="EAL"/>
    <property type="match status" value="1"/>
</dbReference>
<dbReference type="Pfam" id="PF00563">
    <property type="entry name" value="EAL"/>
    <property type="match status" value="1"/>
</dbReference>
<accession>A0A5R9EXD7</accession>
<dbReference type="Gene3D" id="3.30.450.20">
    <property type="entry name" value="PAS domain"/>
    <property type="match status" value="1"/>
</dbReference>
<gene>
    <name evidence="2" type="ORF">FCL54_19010</name>
</gene>
<dbReference type="InterPro" id="IPR029151">
    <property type="entry name" value="Sensor-like_sf"/>
</dbReference>